<dbReference type="InterPro" id="IPR036928">
    <property type="entry name" value="AS_sf"/>
</dbReference>
<dbReference type="InterPro" id="IPR023631">
    <property type="entry name" value="Amidase_dom"/>
</dbReference>
<comment type="similarity">
    <text evidence="1">Belongs to the amidase family.</text>
</comment>
<sequence>MARDFDTVGATAVAIAAGVRERRISAVEVLDHFWARIGDGNPRLNAFVHLDPAEARAAAAAIDRRIAAGEDVGPLAGVPFGIKDNEDCRLMPTSSGTGLYPPVVATQDSPHVARLRAAGAVPVGKTATAEFGLDGVTSTVAFGTTRNPWNLERTPSGSSGGSSAAVAGGLVPFATGSDGGGSIRVPAAFTGLVGLKSTHGRIGRPSGMSDMSCAGALTLTVRDAARHLDVAAGPSPNDRMSLPRPAINYERAIDLLDVAGCKTVWSPDLGFAPVDPEIAQIVQAAARDFMRAAKLVQVERSIALTNTYPDWARFAAHRLEARLRQDGLWPVAPDAISGGPRDLLQRFADTTLEDLEASQRRLTRLAREVGELFDDIDLLLCPTAATEPYRAEGPMPIEVAGRDARDTNAEPFTIFANVAWLPSISVPAGVTRAGLPVGLLVTGRRHCDEVLLRAAHLYEQAHPWALGAPIL</sequence>
<dbReference type="PANTHER" id="PTHR11895:SF7">
    <property type="entry name" value="GLUTAMYL-TRNA(GLN) AMIDOTRANSFERASE SUBUNIT A, MITOCHONDRIAL"/>
    <property type="match status" value="1"/>
</dbReference>
<dbReference type="EMBL" id="BOPV01000001">
    <property type="protein sequence ID" value="GIL38877.1"/>
    <property type="molecule type" value="Genomic_DNA"/>
</dbReference>
<evidence type="ECO:0000259" key="2">
    <source>
        <dbReference type="Pfam" id="PF01425"/>
    </source>
</evidence>
<feature type="domain" description="Amidase" evidence="2">
    <location>
        <begin position="28"/>
        <end position="452"/>
    </location>
</feature>
<dbReference type="AlphaFoldDB" id="A0A8S8XC39"/>
<gene>
    <name evidence="3" type="ORF">TMPK1_11140</name>
</gene>
<evidence type="ECO:0000313" key="3">
    <source>
        <dbReference type="EMBL" id="GIL38877.1"/>
    </source>
</evidence>
<dbReference type="Proteomes" id="UP000681075">
    <property type="component" value="Unassembled WGS sequence"/>
</dbReference>
<reference evidence="3" key="1">
    <citation type="submission" date="2021-02" db="EMBL/GenBank/DDBJ databases">
        <title>Genome sequence of Rhodospirillales sp. strain TMPK1 isolated from soil.</title>
        <authorList>
            <person name="Nakai R."/>
            <person name="Kusada H."/>
            <person name="Tamaki H."/>
        </authorList>
    </citation>
    <scope>NUCLEOTIDE SEQUENCE</scope>
    <source>
        <strain evidence="3">TMPK1</strain>
    </source>
</reference>
<proteinExistence type="inferred from homology"/>
<dbReference type="Pfam" id="PF01425">
    <property type="entry name" value="Amidase"/>
    <property type="match status" value="1"/>
</dbReference>
<evidence type="ECO:0000256" key="1">
    <source>
        <dbReference type="ARBA" id="ARBA00009199"/>
    </source>
</evidence>
<comment type="caution">
    <text evidence="3">The sequence shown here is derived from an EMBL/GenBank/DDBJ whole genome shotgun (WGS) entry which is preliminary data.</text>
</comment>
<evidence type="ECO:0000313" key="4">
    <source>
        <dbReference type="Proteomes" id="UP000681075"/>
    </source>
</evidence>
<dbReference type="GO" id="GO:0003824">
    <property type="term" value="F:catalytic activity"/>
    <property type="evidence" value="ECO:0007669"/>
    <property type="project" value="InterPro"/>
</dbReference>
<dbReference type="RefSeq" id="WP_420241940.1">
    <property type="nucleotide sequence ID" value="NZ_BOPV01000001.1"/>
</dbReference>
<protein>
    <submittedName>
        <fullName evidence="3">Amidase</fullName>
    </submittedName>
</protein>
<keyword evidence="4" id="KW-1185">Reference proteome</keyword>
<accession>A0A8S8XC39</accession>
<dbReference type="SUPFAM" id="SSF75304">
    <property type="entry name" value="Amidase signature (AS) enzymes"/>
    <property type="match status" value="1"/>
</dbReference>
<dbReference type="InterPro" id="IPR000120">
    <property type="entry name" value="Amidase"/>
</dbReference>
<dbReference type="Gene3D" id="3.90.1300.10">
    <property type="entry name" value="Amidase signature (AS) domain"/>
    <property type="match status" value="1"/>
</dbReference>
<name>A0A8S8XC39_9PROT</name>
<dbReference type="PANTHER" id="PTHR11895">
    <property type="entry name" value="TRANSAMIDASE"/>
    <property type="match status" value="1"/>
</dbReference>
<organism evidence="3 4">
    <name type="scientific">Roseiterribacter gracilis</name>
    <dbReference type="NCBI Taxonomy" id="2812848"/>
    <lineage>
        <taxon>Bacteria</taxon>
        <taxon>Pseudomonadati</taxon>
        <taxon>Pseudomonadota</taxon>
        <taxon>Alphaproteobacteria</taxon>
        <taxon>Rhodospirillales</taxon>
        <taxon>Roseiterribacteraceae</taxon>
        <taxon>Roseiterribacter</taxon>
    </lineage>
</organism>